<dbReference type="NCBIfam" id="NF001399">
    <property type="entry name" value="PRK00283.1"/>
    <property type="match status" value="1"/>
</dbReference>
<dbReference type="GO" id="GO:0005737">
    <property type="term" value="C:cytoplasm"/>
    <property type="evidence" value="ECO:0007669"/>
    <property type="project" value="UniProtKB-SubCell"/>
</dbReference>
<dbReference type="Gene3D" id="1.10.443.10">
    <property type="entry name" value="Intergrase catalytic core"/>
    <property type="match status" value="1"/>
</dbReference>
<dbReference type="InterPro" id="IPR011932">
    <property type="entry name" value="Recomb_XerD"/>
</dbReference>
<evidence type="ECO:0000256" key="1">
    <source>
        <dbReference type="ARBA" id="ARBA00004496"/>
    </source>
</evidence>
<comment type="subunit">
    <text evidence="11">Forms a cyclic heterotetrameric complex composed of two molecules of XerC and two molecules of XerD.</text>
</comment>
<dbReference type="InterPro" id="IPR050090">
    <property type="entry name" value="Tyrosine_recombinase_XerCD"/>
</dbReference>
<dbReference type="RefSeq" id="WP_230338495.1">
    <property type="nucleotide sequence ID" value="NZ_CP069798.1"/>
</dbReference>
<gene>
    <name evidence="11 14" type="primary">xerD</name>
    <name evidence="14" type="ORF">JQU52_10825</name>
</gene>
<evidence type="ECO:0000256" key="6">
    <source>
        <dbReference type="ARBA" id="ARBA00022829"/>
    </source>
</evidence>
<keyword evidence="10 11" id="KW-0131">Cell cycle</keyword>
<dbReference type="PROSITE" id="PS51898">
    <property type="entry name" value="TYR_RECOMBINASE"/>
    <property type="match status" value="1"/>
</dbReference>
<dbReference type="InterPro" id="IPR002104">
    <property type="entry name" value="Integrase_catalytic"/>
</dbReference>
<feature type="active site" evidence="11">
    <location>
        <position position="180"/>
    </location>
</feature>
<dbReference type="SUPFAM" id="SSF56349">
    <property type="entry name" value="DNA breaking-rejoining enzymes"/>
    <property type="match status" value="1"/>
</dbReference>
<dbReference type="Gene3D" id="1.10.150.130">
    <property type="match status" value="1"/>
</dbReference>
<feature type="active site" evidence="11">
    <location>
        <position position="276"/>
    </location>
</feature>
<protein>
    <recommendedName>
        <fullName evidence="3 11">Tyrosine recombinase XerD</fullName>
    </recommendedName>
</protein>
<dbReference type="NCBIfam" id="TIGR02225">
    <property type="entry name" value="recomb_XerD"/>
    <property type="match status" value="1"/>
</dbReference>
<dbReference type="CDD" id="cd00798">
    <property type="entry name" value="INT_XerDC_C"/>
    <property type="match status" value="1"/>
</dbReference>
<dbReference type="GO" id="GO:0003677">
    <property type="term" value="F:DNA binding"/>
    <property type="evidence" value="ECO:0007669"/>
    <property type="project" value="UniProtKB-UniRule"/>
</dbReference>
<evidence type="ECO:0000313" key="14">
    <source>
        <dbReference type="EMBL" id="QRQ81207.1"/>
    </source>
</evidence>
<keyword evidence="5 11" id="KW-0132">Cell division</keyword>
<dbReference type="Proteomes" id="UP000653156">
    <property type="component" value="Chromosome"/>
</dbReference>
<dbReference type="SUPFAM" id="SSF47823">
    <property type="entry name" value="lambda integrase-like, N-terminal domain"/>
    <property type="match status" value="1"/>
</dbReference>
<dbReference type="GO" id="GO:0009037">
    <property type="term" value="F:tyrosine-based site-specific recombinase activity"/>
    <property type="evidence" value="ECO:0007669"/>
    <property type="project" value="UniProtKB-UniRule"/>
</dbReference>
<keyword evidence="9 11" id="KW-0233">DNA recombination</keyword>
<evidence type="ECO:0000256" key="7">
    <source>
        <dbReference type="ARBA" id="ARBA00022908"/>
    </source>
</evidence>
<evidence type="ECO:0000256" key="10">
    <source>
        <dbReference type="ARBA" id="ARBA00023306"/>
    </source>
</evidence>
<evidence type="ECO:0000256" key="4">
    <source>
        <dbReference type="ARBA" id="ARBA00022490"/>
    </source>
</evidence>
<evidence type="ECO:0000256" key="3">
    <source>
        <dbReference type="ARBA" id="ARBA00015810"/>
    </source>
</evidence>
<feature type="domain" description="Tyr recombinase" evidence="12">
    <location>
        <begin position="116"/>
        <end position="298"/>
    </location>
</feature>
<feature type="active site" evidence="11">
    <location>
        <position position="156"/>
    </location>
</feature>
<keyword evidence="6 11" id="KW-0159">Chromosome partition</keyword>
<name>A0A892ZHA0_9NEIS</name>
<dbReference type="InterPro" id="IPR013762">
    <property type="entry name" value="Integrase-like_cat_sf"/>
</dbReference>
<dbReference type="EMBL" id="CP069798">
    <property type="protein sequence ID" value="QRQ81207.1"/>
    <property type="molecule type" value="Genomic_DNA"/>
</dbReference>
<organism evidence="14 15">
    <name type="scientific">Paralysiella testudinis</name>
    <dbReference type="NCBI Taxonomy" id="2809020"/>
    <lineage>
        <taxon>Bacteria</taxon>
        <taxon>Pseudomonadati</taxon>
        <taxon>Pseudomonadota</taxon>
        <taxon>Betaproteobacteria</taxon>
        <taxon>Neisseriales</taxon>
        <taxon>Neisseriaceae</taxon>
        <taxon>Paralysiella</taxon>
    </lineage>
</organism>
<dbReference type="PANTHER" id="PTHR30349:SF90">
    <property type="entry name" value="TYROSINE RECOMBINASE XERD"/>
    <property type="match status" value="1"/>
</dbReference>
<reference evidence="14" key="1">
    <citation type="submission" date="2021-02" db="EMBL/GenBank/DDBJ databases">
        <title>Neisseriaceae sp. 26B isolated from the cloaca of a Common Toad-headed Turtle (Mesoclemmys nasuta).</title>
        <authorList>
            <person name="Spergser J."/>
            <person name="Busse H.-J."/>
        </authorList>
    </citation>
    <scope>NUCLEOTIDE SEQUENCE</scope>
    <source>
        <strain evidence="14">26B</strain>
    </source>
</reference>
<dbReference type="HAMAP" id="MF_01808">
    <property type="entry name" value="Recomb_XerC_XerD"/>
    <property type="match status" value="1"/>
</dbReference>
<evidence type="ECO:0000256" key="2">
    <source>
        <dbReference type="ARBA" id="ARBA00010450"/>
    </source>
</evidence>
<evidence type="ECO:0000256" key="5">
    <source>
        <dbReference type="ARBA" id="ARBA00022618"/>
    </source>
</evidence>
<keyword evidence="15" id="KW-1185">Reference proteome</keyword>
<dbReference type="KEGG" id="ptes:JQU52_10825"/>
<dbReference type="GO" id="GO:0051301">
    <property type="term" value="P:cell division"/>
    <property type="evidence" value="ECO:0007669"/>
    <property type="project" value="UniProtKB-KW"/>
</dbReference>
<proteinExistence type="inferred from homology"/>
<comment type="similarity">
    <text evidence="2 11">Belongs to the 'phage' integrase family. XerD subfamily.</text>
</comment>
<evidence type="ECO:0000256" key="9">
    <source>
        <dbReference type="ARBA" id="ARBA00023172"/>
    </source>
</evidence>
<dbReference type="HAMAP" id="MF_01807">
    <property type="entry name" value="Recomb_XerD"/>
    <property type="match status" value="1"/>
</dbReference>
<keyword evidence="4 11" id="KW-0963">Cytoplasm</keyword>
<accession>A0A892ZHA0</accession>
<sequence length="304" mass="33807">MVTPEHSTDRLPEALQQPIDSVLEHLWLSEQLAHNTLEGYRHDLSKIARRLQAAGLDWLSVDSVDLAAAVFDAHEKTSSQARALSACKRLFAWLQEYGHRPDLPTTHLHAPKQGRHLPDIISEAQIDALLAAPDTASSHGLRDKALLELMYATGLRVSEAVQLTLSELDLQQGLISTIGKGDKQRLVPLGEEAVYWLQRYLAEARPRLLKGRACDAVFVSQKKGAISRQLAWMIVNRHAETAAIRHLSPHGLRHAFATHLVNHGADLRVVQMLLGHADIGTTQIYTHVANERLKQLVAEHHPRG</sequence>
<evidence type="ECO:0000313" key="15">
    <source>
        <dbReference type="Proteomes" id="UP000653156"/>
    </source>
</evidence>
<feature type="active site" description="O-(3'-phospho-DNA)-tyrosine intermediate" evidence="11">
    <location>
        <position position="285"/>
    </location>
</feature>
<evidence type="ECO:0000256" key="8">
    <source>
        <dbReference type="ARBA" id="ARBA00023125"/>
    </source>
</evidence>
<keyword evidence="8 11" id="KW-0238">DNA-binding</keyword>
<dbReference type="InterPro" id="IPR044068">
    <property type="entry name" value="CB"/>
</dbReference>
<comment type="function">
    <text evidence="11">Site-specific tyrosine recombinase, which acts by catalyzing the cutting and rejoining of the recombining DNA molecules. The XerC-XerD complex is essential to convert dimers of the bacterial chromosome into monomers to permit their segregation at cell division. It also contributes to the segregational stability of plasmids.</text>
</comment>
<dbReference type="PANTHER" id="PTHR30349">
    <property type="entry name" value="PHAGE INTEGRASE-RELATED"/>
    <property type="match status" value="1"/>
</dbReference>
<dbReference type="AlphaFoldDB" id="A0A892ZHA0"/>
<feature type="active site" evidence="11">
    <location>
        <position position="250"/>
    </location>
</feature>
<evidence type="ECO:0000259" key="12">
    <source>
        <dbReference type="PROSITE" id="PS51898"/>
    </source>
</evidence>
<dbReference type="InterPro" id="IPR011010">
    <property type="entry name" value="DNA_brk_join_enz"/>
</dbReference>
<keyword evidence="7 11" id="KW-0229">DNA integration</keyword>
<dbReference type="InterPro" id="IPR023009">
    <property type="entry name" value="Tyrosine_recombinase_XerC/XerD"/>
</dbReference>
<dbReference type="GO" id="GO:0007059">
    <property type="term" value="P:chromosome segregation"/>
    <property type="evidence" value="ECO:0007669"/>
    <property type="project" value="UniProtKB-UniRule"/>
</dbReference>
<evidence type="ECO:0000259" key="13">
    <source>
        <dbReference type="PROSITE" id="PS51900"/>
    </source>
</evidence>
<dbReference type="InterPro" id="IPR010998">
    <property type="entry name" value="Integrase_recombinase_N"/>
</dbReference>
<feature type="domain" description="Core-binding (CB)" evidence="13">
    <location>
        <begin position="13"/>
        <end position="95"/>
    </location>
</feature>
<evidence type="ECO:0000256" key="11">
    <source>
        <dbReference type="HAMAP-Rule" id="MF_01807"/>
    </source>
</evidence>
<comment type="subcellular location">
    <subcellularLocation>
        <location evidence="1 11">Cytoplasm</location>
    </subcellularLocation>
</comment>
<feature type="active site" evidence="11">
    <location>
        <position position="253"/>
    </location>
</feature>
<dbReference type="GO" id="GO:0006313">
    <property type="term" value="P:DNA transposition"/>
    <property type="evidence" value="ECO:0007669"/>
    <property type="project" value="UniProtKB-UniRule"/>
</dbReference>
<dbReference type="InterPro" id="IPR004107">
    <property type="entry name" value="Integrase_SAM-like_N"/>
</dbReference>
<dbReference type="Pfam" id="PF02899">
    <property type="entry name" value="Phage_int_SAM_1"/>
    <property type="match status" value="1"/>
</dbReference>
<dbReference type="Pfam" id="PF00589">
    <property type="entry name" value="Phage_integrase"/>
    <property type="match status" value="1"/>
</dbReference>
<dbReference type="PROSITE" id="PS51900">
    <property type="entry name" value="CB"/>
    <property type="match status" value="1"/>
</dbReference>